<reference evidence="4" key="1">
    <citation type="submission" date="2021-01" db="EMBL/GenBank/DDBJ databases">
        <authorList>
            <person name="Corre E."/>
            <person name="Pelletier E."/>
            <person name="Niang G."/>
            <person name="Scheremetjew M."/>
            <person name="Finn R."/>
            <person name="Kale V."/>
            <person name="Holt S."/>
            <person name="Cochrane G."/>
            <person name="Meng A."/>
            <person name="Brown T."/>
            <person name="Cohen L."/>
        </authorList>
    </citation>
    <scope>NUCLEOTIDE SEQUENCE</scope>
    <source>
        <strain evidence="4">CCMP1243</strain>
    </source>
</reference>
<name>A0A7S2W2B9_9STRA</name>
<dbReference type="InterPro" id="IPR039448">
    <property type="entry name" value="Beta_helix"/>
</dbReference>
<dbReference type="Gene3D" id="2.160.20.10">
    <property type="entry name" value="Single-stranded right-handed beta-helix, Pectin lyase-like"/>
    <property type="match status" value="1"/>
</dbReference>
<feature type="compositionally biased region" description="Polar residues" evidence="2">
    <location>
        <begin position="290"/>
        <end position="302"/>
    </location>
</feature>
<dbReference type="GO" id="GO:0006511">
    <property type="term" value="P:ubiquitin-dependent protein catabolic process"/>
    <property type="evidence" value="ECO:0007669"/>
    <property type="project" value="TreeGrafter"/>
</dbReference>
<protein>
    <recommendedName>
        <fullName evidence="3">Right handed beta helix domain-containing protein</fullName>
    </recommendedName>
</protein>
<evidence type="ECO:0000259" key="3">
    <source>
        <dbReference type="Pfam" id="PF13229"/>
    </source>
</evidence>
<feature type="region of interest" description="Disordered" evidence="2">
    <location>
        <begin position="779"/>
        <end position="799"/>
    </location>
</feature>
<feature type="region of interest" description="Disordered" evidence="2">
    <location>
        <begin position="200"/>
        <end position="240"/>
    </location>
</feature>
<accession>A0A7S2W2B9</accession>
<feature type="compositionally biased region" description="Low complexity" evidence="2">
    <location>
        <begin position="200"/>
        <end position="220"/>
    </location>
</feature>
<dbReference type="PANTHER" id="PTHR22990">
    <property type="entry name" value="F-BOX ONLY PROTEIN"/>
    <property type="match status" value="1"/>
</dbReference>
<dbReference type="Pfam" id="PF13229">
    <property type="entry name" value="Beta_helix"/>
    <property type="match status" value="1"/>
</dbReference>
<dbReference type="SUPFAM" id="SSF51126">
    <property type="entry name" value="Pectin lyase-like"/>
    <property type="match status" value="2"/>
</dbReference>
<dbReference type="InterPro" id="IPR012334">
    <property type="entry name" value="Pectin_lyas_fold"/>
</dbReference>
<dbReference type="EMBL" id="HBHJ01001848">
    <property type="protein sequence ID" value="CAD9661889.1"/>
    <property type="molecule type" value="Transcribed_RNA"/>
</dbReference>
<proteinExistence type="predicted"/>
<feature type="region of interest" description="Disordered" evidence="2">
    <location>
        <begin position="337"/>
        <end position="363"/>
    </location>
</feature>
<feature type="compositionally biased region" description="Low complexity" evidence="2">
    <location>
        <begin position="228"/>
        <end position="240"/>
    </location>
</feature>
<evidence type="ECO:0000256" key="2">
    <source>
        <dbReference type="SAM" id="MobiDB-lite"/>
    </source>
</evidence>
<dbReference type="InterPro" id="IPR011050">
    <property type="entry name" value="Pectin_lyase_fold/virulence"/>
</dbReference>
<organism evidence="4">
    <name type="scientific">Rhizochromulina marina</name>
    <dbReference type="NCBI Taxonomy" id="1034831"/>
    <lineage>
        <taxon>Eukaryota</taxon>
        <taxon>Sar</taxon>
        <taxon>Stramenopiles</taxon>
        <taxon>Ochrophyta</taxon>
        <taxon>Dictyochophyceae</taxon>
        <taxon>Rhizochromulinales</taxon>
        <taxon>Rhizochromulina</taxon>
    </lineage>
</organism>
<sequence length="799" mass="85155">MVRPKRSQRKQTVAQMRKREHAEACKSCIDAGPSHKRGRSSVESPQDTPPHLTGPSPSLDKARTLTGLSTPSASLVGSTAPLSPVAPVESAVQLRRRPLALEDLPTSLVALLVDFCPAKTLAALHVAQREFVQLVTSKVVSKIRQSYLQRNLMTAFCSSGLWWRQWWQQPKAAVPHVPPVSAFSTALSVLKGTVAATGSLSSFSSPSLSPSSAAAAGSSSPRCRTLTSTSASSSPFSSPSFPRISHSGTLSNSRHQVFPQAFPFFDPTVVEDADLCAKRLSGALSGPAGRSQSRWSGVGSSASVESPGVGTLFSSSSGLASMPPSPLALGSTPGAVRVPSTTQRCTPQSASTTPPKPGHTVPTRRALIPSQPRYWLRELHAWEVAIHVPRDRPSVGTALRDAPPGAHIILSAGMHVMTETVMVDKHVNIVGQMNSWGKPLSVLKHNQSLIRVGRGGVLGLCGVAVWCHASDQQRRATITIESEGCLHTKQVEIKCISGRYSSGVQVYKGGNLLMQHSAVRCCTGSGVIIFGKGLIHDSILADNSFNGVEVQKGAVGQLLDCHIHSNGYSNNEDDLGSGVTVYGEHSSACLERCCVHSNKGGGVLIHSNATGELYDSEISMNHAGFEFGDVDVDTNSEARLVRCRLVGNGEHGREQYRVLAVQQGARLHLSECDIQCSASAFGTGIEVQRAANVDMDRCSIHGCTGSGVLLRDPDTSARIAHSRLFDNDLHGLEVQAGTIYVLDSQIEENRVHDVYISETNGECSANLVNTKPQKVFWKKAGHRHHTARSSSAGGRGRGN</sequence>
<evidence type="ECO:0000256" key="1">
    <source>
        <dbReference type="ARBA" id="ARBA00022737"/>
    </source>
</evidence>
<feature type="region of interest" description="Disordered" evidence="2">
    <location>
        <begin position="283"/>
        <end position="302"/>
    </location>
</feature>
<dbReference type="SMART" id="SM00710">
    <property type="entry name" value="PbH1"/>
    <property type="match status" value="5"/>
</dbReference>
<feature type="domain" description="Right handed beta helix" evidence="3">
    <location>
        <begin position="502"/>
        <end position="653"/>
    </location>
</feature>
<feature type="region of interest" description="Disordered" evidence="2">
    <location>
        <begin position="1"/>
        <end position="58"/>
    </location>
</feature>
<feature type="compositionally biased region" description="Polar residues" evidence="2">
    <location>
        <begin position="339"/>
        <end position="353"/>
    </location>
</feature>
<dbReference type="AlphaFoldDB" id="A0A7S2W2B9"/>
<gene>
    <name evidence="4" type="ORF">RMAR1173_LOCUS1179</name>
</gene>
<evidence type="ECO:0000313" key="4">
    <source>
        <dbReference type="EMBL" id="CAD9661889.1"/>
    </source>
</evidence>
<keyword evidence="1" id="KW-0677">Repeat</keyword>
<dbReference type="InterPro" id="IPR006626">
    <property type="entry name" value="PbH1"/>
</dbReference>
<dbReference type="PANTHER" id="PTHR22990:SF15">
    <property type="entry name" value="F-BOX ONLY PROTEIN 10"/>
    <property type="match status" value="1"/>
</dbReference>
<dbReference type="InterPro" id="IPR051550">
    <property type="entry name" value="SCF-Subunits/Alg-Epimerases"/>
</dbReference>